<evidence type="ECO:0000313" key="12">
    <source>
        <dbReference type="Proteomes" id="UP000747542"/>
    </source>
</evidence>
<comment type="catalytic activity">
    <reaction evidence="1 9">
        <text>Endohydrolysis of (1-&gt;4)-beta-D-glucosidic linkages in cellulose, lichenin and cereal beta-D-glucans.</text>
        <dbReference type="EC" id="3.2.1.4"/>
    </reaction>
</comment>
<evidence type="ECO:0000256" key="2">
    <source>
        <dbReference type="ARBA" id="ARBA00007072"/>
    </source>
</evidence>
<dbReference type="InterPro" id="IPR001701">
    <property type="entry name" value="Glyco_hydro_9"/>
</dbReference>
<evidence type="ECO:0000256" key="5">
    <source>
        <dbReference type="ARBA" id="ARBA00023277"/>
    </source>
</evidence>
<dbReference type="InterPro" id="IPR012341">
    <property type="entry name" value="6hp_glycosidase-like_sf"/>
</dbReference>
<evidence type="ECO:0000256" key="8">
    <source>
        <dbReference type="PROSITE-ProRule" id="PRU10060"/>
    </source>
</evidence>
<comment type="similarity">
    <text evidence="2 8 9">Belongs to the glycosyl hydrolase 9 (cellulase E) family.</text>
</comment>
<evidence type="ECO:0000313" key="11">
    <source>
        <dbReference type="EMBL" id="KAG7158447.1"/>
    </source>
</evidence>
<keyword evidence="6 8" id="KW-0326">Glycosidase</keyword>
<evidence type="ECO:0000256" key="9">
    <source>
        <dbReference type="RuleBase" id="RU361166"/>
    </source>
</evidence>
<organism evidence="11 12">
    <name type="scientific">Homarus americanus</name>
    <name type="common">American lobster</name>
    <dbReference type="NCBI Taxonomy" id="6706"/>
    <lineage>
        <taxon>Eukaryota</taxon>
        <taxon>Metazoa</taxon>
        <taxon>Ecdysozoa</taxon>
        <taxon>Arthropoda</taxon>
        <taxon>Crustacea</taxon>
        <taxon>Multicrustacea</taxon>
        <taxon>Malacostraca</taxon>
        <taxon>Eumalacostraca</taxon>
        <taxon>Eucarida</taxon>
        <taxon>Decapoda</taxon>
        <taxon>Pleocyemata</taxon>
        <taxon>Astacidea</taxon>
        <taxon>Nephropoidea</taxon>
        <taxon>Nephropidae</taxon>
        <taxon>Homarus</taxon>
    </lineage>
</organism>
<evidence type="ECO:0000256" key="6">
    <source>
        <dbReference type="ARBA" id="ARBA00023295"/>
    </source>
</evidence>
<keyword evidence="4 9" id="KW-0136">Cellulose degradation</keyword>
<name>A0A8J5JHQ3_HOMAM</name>
<evidence type="ECO:0000256" key="4">
    <source>
        <dbReference type="ARBA" id="ARBA00023001"/>
    </source>
</evidence>
<dbReference type="AlphaFoldDB" id="A0A8J5JHQ3"/>
<feature type="active site" evidence="8">
    <location>
        <position position="536"/>
    </location>
</feature>
<dbReference type="EC" id="3.2.1.4" evidence="9"/>
<feature type="domain" description="Glycoside hydrolase family 9" evidence="10">
    <location>
        <begin position="133"/>
        <end position="558"/>
    </location>
</feature>
<dbReference type="PANTHER" id="PTHR22298">
    <property type="entry name" value="ENDO-1,4-BETA-GLUCANASE"/>
    <property type="match status" value="1"/>
</dbReference>
<dbReference type="Pfam" id="PF00759">
    <property type="entry name" value="Glyco_hydro_9"/>
    <property type="match status" value="1"/>
</dbReference>
<gene>
    <name evidence="11" type="primary">celD-L12</name>
    <name evidence="11" type="ORF">Hamer_G019461</name>
</gene>
<dbReference type="GO" id="GO:0008810">
    <property type="term" value="F:cellulase activity"/>
    <property type="evidence" value="ECO:0007669"/>
    <property type="project" value="UniProtKB-EC"/>
</dbReference>
<dbReference type="SUPFAM" id="SSF48208">
    <property type="entry name" value="Six-hairpin glycosidases"/>
    <property type="match status" value="1"/>
</dbReference>
<dbReference type="Proteomes" id="UP000747542">
    <property type="component" value="Unassembled WGS sequence"/>
</dbReference>
<keyword evidence="12" id="KW-1185">Reference proteome</keyword>
<sequence>MKGVGGEMCECVTLDHEWGGSYAAKFSASTLHPFVAFEVVLTLDQPAGSLEFWTGEIEKMDDTHFKLYNDNFLVGTGGYLKFDFQVHYSGDSRPDVIDATMNGVDVCDGGDRWTTETPYENSCLSTGMLPYDYSQALCMSFLFYEAQRSGHLPDTQRVTWRWDSAMNDGGDVGLNLTGGYYDAGDHVKFGFPMSFTATMLAWGLIDFAEGYETAGQTDYGREALKWATDYFLEAYTAYWEFYGQVGEGGIDHGYWGRPEDMFMKRPSAKIDTEAPGSELAAETAAALAAASIVFKEDDPDYSTKMLGVAKELYDFADELREYYHNSIKDAAGFYRSWSGYGDELCWAALWLNRATGNKTYLTKAQEHWDEFTLAEDALQFSWDDKKAGDYALGSMLDPENPQYETALKAFLEYLKNDASYTPGGLVFLDEWGSNRHAANVAFISLWAAKYGDQADSEANRQWAEGQMNYIMGDAGHSFVVGFGVDPPQRPHHRSSSCPLPPASCTDGWAQNQDGPNPHVLYGALVGGPAKDGTYVDDRKDYQHNEVACDYNAAYTGALAAMIENS</sequence>
<evidence type="ECO:0000256" key="3">
    <source>
        <dbReference type="ARBA" id="ARBA00022801"/>
    </source>
</evidence>
<keyword evidence="5 8" id="KW-0119">Carbohydrate metabolism</keyword>
<evidence type="ECO:0000256" key="7">
    <source>
        <dbReference type="ARBA" id="ARBA00023326"/>
    </source>
</evidence>
<comment type="caution">
    <text evidence="11">The sequence shown here is derived from an EMBL/GenBank/DDBJ whole genome shotgun (WGS) entry which is preliminary data.</text>
</comment>
<accession>A0A8J5JHQ3</accession>
<reference evidence="11" key="1">
    <citation type="journal article" date="2021" name="Sci. Adv.">
        <title>The American lobster genome reveals insights on longevity, neural, and immune adaptations.</title>
        <authorList>
            <person name="Polinski J.M."/>
            <person name="Zimin A.V."/>
            <person name="Clark K.F."/>
            <person name="Kohn A.B."/>
            <person name="Sadowski N."/>
            <person name="Timp W."/>
            <person name="Ptitsyn A."/>
            <person name="Khanna P."/>
            <person name="Romanova D.Y."/>
            <person name="Williams P."/>
            <person name="Greenwood S.J."/>
            <person name="Moroz L.L."/>
            <person name="Walt D.R."/>
            <person name="Bodnar A.G."/>
        </authorList>
    </citation>
    <scope>NUCLEOTIDE SEQUENCE</scope>
    <source>
        <strain evidence="11">GMGI-L3</strain>
    </source>
</reference>
<dbReference type="GO" id="GO:0030245">
    <property type="term" value="P:cellulose catabolic process"/>
    <property type="evidence" value="ECO:0007669"/>
    <property type="project" value="UniProtKB-KW"/>
</dbReference>
<keyword evidence="3 8" id="KW-0378">Hydrolase</keyword>
<evidence type="ECO:0000256" key="1">
    <source>
        <dbReference type="ARBA" id="ARBA00000966"/>
    </source>
</evidence>
<dbReference type="EMBL" id="JAHLQT010035076">
    <property type="protein sequence ID" value="KAG7158447.1"/>
    <property type="molecule type" value="Genomic_DNA"/>
</dbReference>
<dbReference type="PROSITE" id="PS00698">
    <property type="entry name" value="GH9_3"/>
    <property type="match status" value="1"/>
</dbReference>
<feature type="active site" evidence="8">
    <location>
        <position position="545"/>
    </location>
</feature>
<dbReference type="InterPro" id="IPR033126">
    <property type="entry name" value="Glyco_hydro_9_Asp/Glu_AS"/>
</dbReference>
<proteinExistence type="inferred from homology"/>
<dbReference type="InterPro" id="IPR008928">
    <property type="entry name" value="6-hairpin_glycosidase_sf"/>
</dbReference>
<dbReference type="Gene3D" id="1.50.10.10">
    <property type="match status" value="1"/>
</dbReference>
<evidence type="ECO:0000259" key="10">
    <source>
        <dbReference type="Pfam" id="PF00759"/>
    </source>
</evidence>
<protein>
    <recommendedName>
        <fullName evidence="9">Endoglucanase</fullName>
        <ecNumber evidence="9">3.2.1.4</ecNumber>
    </recommendedName>
</protein>
<keyword evidence="7 8" id="KW-0624">Polysaccharide degradation</keyword>